<dbReference type="OrthoDB" id="9792011at2"/>
<dbReference type="EMBL" id="QWDC01000003">
    <property type="protein sequence ID" value="RFZ91303.1"/>
    <property type="molecule type" value="Genomic_DNA"/>
</dbReference>
<dbReference type="InterPro" id="IPR025510">
    <property type="entry name" value="DUF4397"/>
</dbReference>
<dbReference type="Proteomes" id="UP000264217">
    <property type="component" value="Unassembled WGS sequence"/>
</dbReference>
<dbReference type="RefSeq" id="WP_117393548.1">
    <property type="nucleotide sequence ID" value="NZ_QWDC01000003.1"/>
</dbReference>
<protein>
    <submittedName>
        <fullName evidence="3">DUF4397 domain-containing protein</fullName>
    </submittedName>
</protein>
<name>A0A372NSP8_9SPHI</name>
<evidence type="ECO:0000259" key="2">
    <source>
        <dbReference type="Pfam" id="PF14344"/>
    </source>
</evidence>
<feature type="chain" id="PRO_5016937198" evidence="1">
    <location>
        <begin position="22"/>
        <end position="229"/>
    </location>
</feature>
<dbReference type="Pfam" id="PF14344">
    <property type="entry name" value="DUF4397"/>
    <property type="match status" value="1"/>
</dbReference>
<keyword evidence="4" id="KW-1185">Reference proteome</keyword>
<organism evidence="3 4">
    <name type="scientific">Mucilaginibacter conchicola</name>
    <dbReference type="NCBI Taxonomy" id="2303333"/>
    <lineage>
        <taxon>Bacteria</taxon>
        <taxon>Pseudomonadati</taxon>
        <taxon>Bacteroidota</taxon>
        <taxon>Sphingobacteriia</taxon>
        <taxon>Sphingobacteriales</taxon>
        <taxon>Sphingobacteriaceae</taxon>
        <taxon>Mucilaginibacter</taxon>
    </lineage>
</organism>
<dbReference type="PROSITE" id="PS51257">
    <property type="entry name" value="PROKAR_LIPOPROTEIN"/>
    <property type="match status" value="1"/>
</dbReference>
<feature type="signal peptide" evidence="1">
    <location>
        <begin position="1"/>
        <end position="21"/>
    </location>
</feature>
<evidence type="ECO:0000256" key="1">
    <source>
        <dbReference type="SAM" id="SignalP"/>
    </source>
</evidence>
<evidence type="ECO:0000313" key="3">
    <source>
        <dbReference type="EMBL" id="RFZ91303.1"/>
    </source>
</evidence>
<sequence>MKLTSTLRNIKFLSFAFTASAAVLFSSCDKNNDPNSTSGQAQVRITNAVEGSASQELYLDGNKLSTSAVAYGSSSDYLQTNTGDRQAQFRNAGSADVNTAFSVKLENGKHYSVYYAGNASAKSSLVTEDDMSAPSSGKAKVRFVHLAAAVSNSVDFGLGATTKLFTNVAYKAASVYKEVEASSHFFLYLAGSADVKLDMNTTIQAGKIYTIYVSGSTLATLKYHVIAEN</sequence>
<feature type="domain" description="DUF4397" evidence="2">
    <location>
        <begin position="41"/>
        <end position="150"/>
    </location>
</feature>
<reference evidence="3 4" key="1">
    <citation type="submission" date="2018-08" db="EMBL/GenBank/DDBJ databases">
        <title>Mucilaginibacter sp. MYSH2.</title>
        <authorList>
            <person name="Seo T."/>
        </authorList>
    </citation>
    <scope>NUCLEOTIDE SEQUENCE [LARGE SCALE GENOMIC DNA]</scope>
    <source>
        <strain evidence="3 4">MYSH2</strain>
    </source>
</reference>
<comment type="caution">
    <text evidence="3">The sequence shown here is derived from an EMBL/GenBank/DDBJ whole genome shotgun (WGS) entry which is preliminary data.</text>
</comment>
<proteinExistence type="predicted"/>
<evidence type="ECO:0000313" key="4">
    <source>
        <dbReference type="Proteomes" id="UP000264217"/>
    </source>
</evidence>
<dbReference type="AlphaFoldDB" id="A0A372NSP8"/>
<gene>
    <name evidence="3" type="ORF">D0C36_20455</name>
</gene>
<keyword evidence="1" id="KW-0732">Signal</keyword>
<accession>A0A372NSP8</accession>